<comment type="caution">
    <text evidence="1">The sequence shown here is derived from an EMBL/GenBank/DDBJ whole genome shotgun (WGS) entry which is preliminary data.</text>
</comment>
<dbReference type="SUPFAM" id="SSF53335">
    <property type="entry name" value="S-adenosyl-L-methionine-dependent methyltransferases"/>
    <property type="match status" value="1"/>
</dbReference>
<gene>
    <name evidence="1" type="ORF">CLMAG_24460</name>
</gene>
<reference evidence="1 2" key="1">
    <citation type="submission" date="2016-04" db="EMBL/GenBank/DDBJ databases">
        <title>Genome sequence of Clostridium magnum DSM 2767.</title>
        <authorList>
            <person name="Poehlein A."/>
            <person name="Uhlig R."/>
            <person name="Fischer R."/>
            <person name="Bahl H."/>
            <person name="Daniel R."/>
        </authorList>
    </citation>
    <scope>NUCLEOTIDE SEQUENCE [LARGE SCALE GENOMIC DNA]</scope>
    <source>
        <strain evidence="1 2">DSM 2767</strain>
    </source>
</reference>
<dbReference type="STRING" id="1121326.CLMAG_24460"/>
<dbReference type="Gene3D" id="3.40.50.150">
    <property type="entry name" value="Vaccinia Virus protein VP39"/>
    <property type="match status" value="1"/>
</dbReference>
<dbReference type="Proteomes" id="UP000076603">
    <property type="component" value="Unassembled WGS sequence"/>
</dbReference>
<dbReference type="AlphaFoldDB" id="A0A161YPC3"/>
<proteinExistence type="predicted"/>
<evidence type="ECO:0000313" key="1">
    <source>
        <dbReference type="EMBL" id="KZL92632.1"/>
    </source>
</evidence>
<sequence>MSFCIVHLTGAEMILLLKKVSKYLKKNGKIFLSFMEDDKEIFETTSFSKKEIYFNFYISSEIEKILKSNGISPLKTVKQDYPEPDGTLTTDVFIFGEKQ</sequence>
<organism evidence="1 2">
    <name type="scientific">Clostridium magnum DSM 2767</name>
    <dbReference type="NCBI Taxonomy" id="1121326"/>
    <lineage>
        <taxon>Bacteria</taxon>
        <taxon>Bacillati</taxon>
        <taxon>Bacillota</taxon>
        <taxon>Clostridia</taxon>
        <taxon>Eubacteriales</taxon>
        <taxon>Clostridiaceae</taxon>
        <taxon>Clostridium</taxon>
    </lineage>
</organism>
<dbReference type="EMBL" id="LWAE01000002">
    <property type="protein sequence ID" value="KZL92632.1"/>
    <property type="molecule type" value="Genomic_DNA"/>
</dbReference>
<protein>
    <recommendedName>
        <fullName evidence="3">Methyltransferase domain protein</fullName>
    </recommendedName>
</protein>
<dbReference type="PATRIC" id="fig|1121326.3.peg.2445"/>
<evidence type="ECO:0008006" key="3">
    <source>
        <dbReference type="Google" id="ProtNLM"/>
    </source>
</evidence>
<keyword evidence="2" id="KW-1185">Reference proteome</keyword>
<name>A0A161YPC3_9CLOT</name>
<dbReference type="InterPro" id="IPR029063">
    <property type="entry name" value="SAM-dependent_MTases_sf"/>
</dbReference>
<evidence type="ECO:0000313" key="2">
    <source>
        <dbReference type="Proteomes" id="UP000076603"/>
    </source>
</evidence>
<accession>A0A161YPC3</accession>